<comment type="caution">
    <text evidence="1">The sequence shown here is derived from an EMBL/GenBank/DDBJ whole genome shotgun (WGS) entry which is preliminary data.</text>
</comment>
<reference evidence="1" key="1">
    <citation type="submission" date="2016-01" db="EMBL/GenBank/DDBJ databases">
        <authorList>
            <person name="Peeters C."/>
        </authorList>
    </citation>
    <scope>NUCLEOTIDE SEQUENCE [LARGE SCALE GENOMIC DNA]</scope>
    <source>
        <strain evidence="1">LMG 22934</strain>
    </source>
</reference>
<dbReference type="STRING" id="326474.AWB65_02138"/>
<protein>
    <submittedName>
        <fullName evidence="1">Uncharacterized protein</fullName>
    </submittedName>
</protein>
<keyword evidence="2" id="KW-1185">Reference proteome</keyword>
<gene>
    <name evidence="1" type="ORF">AWB65_02138</name>
</gene>
<dbReference type="RefSeq" id="WP_087667108.1">
    <property type="nucleotide sequence ID" value="NZ_FCNW02000007.1"/>
</dbReference>
<dbReference type="OrthoDB" id="9007456at2"/>
<accession>A0A158GK09</accession>
<evidence type="ECO:0000313" key="1">
    <source>
        <dbReference type="EMBL" id="SAL32454.1"/>
    </source>
</evidence>
<dbReference type="EMBL" id="FCNW02000007">
    <property type="protein sequence ID" value="SAL32454.1"/>
    <property type="molecule type" value="Genomic_DNA"/>
</dbReference>
<sequence length="80" mass="8927">MEHDNDMPAGAYEMAIIDADIRHVRSAMLRSLGDQSGNPALGAEYWRRRLNQLMSVQHLSRAHLRQVDALLAILDCGAGR</sequence>
<name>A0A158GK09_9BURK</name>
<proteinExistence type="predicted"/>
<dbReference type="AlphaFoldDB" id="A0A158GK09"/>
<dbReference type="Proteomes" id="UP000054977">
    <property type="component" value="Unassembled WGS sequence"/>
</dbReference>
<organism evidence="1 2">
    <name type="scientific">Caballeronia humi</name>
    <dbReference type="NCBI Taxonomy" id="326474"/>
    <lineage>
        <taxon>Bacteria</taxon>
        <taxon>Pseudomonadati</taxon>
        <taxon>Pseudomonadota</taxon>
        <taxon>Betaproteobacteria</taxon>
        <taxon>Burkholderiales</taxon>
        <taxon>Burkholderiaceae</taxon>
        <taxon>Caballeronia</taxon>
    </lineage>
</organism>
<evidence type="ECO:0000313" key="2">
    <source>
        <dbReference type="Proteomes" id="UP000054977"/>
    </source>
</evidence>